<dbReference type="Pfam" id="PF00201">
    <property type="entry name" value="UDPGT"/>
    <property type="match status" value="1"/>
</dbReference>
<dbReference type="GO" id="GO:0008194">
    <property type="term" value="F:UDP-glycosyltransferase activity"/>
    <property type="evidence" value="ECO:0007669"/>
    <property type="project" value="InterPro"/>
</dbReference>
<evidence type="ECO:0000256" key="2">
    <source>
        <dbReference type="ARBA" id="ARBA00022676"/>
    </source>
</evidence>
<keyword evidence="3" id="KW-0808">Transferase</keyword>
<name>A0A6L2PV87_COPFO</name>
<comment type="similarity">
    <text evidence="1">Belongs to the UDP-glycosyltransferase family.</text>
</comment>
<evidence type="ECO:0000313" key="5">
    <source>
        <dbReference type="Proteomes" id="UP000502823"/>
    </source>
</evidence>
<feature type="non-terminal residue" evidence="4">
    <location>
        <position position="73"/>
    </location>
</feature>
<dbReference type="InParanoid" id="A0A6L2PV87"/>
<dbReference type="SUPFAM" id="SSF53756">
    <property type="entry name" value="UDP-Glycosyltransferase/glycogen phosphorylase"/>
    <property type="match status" value="1"/>
</dbReference>
<sequence>HPNVKLFITQCGLQSFQEAVYHGVPILAIPVFGDQKYNTKKVATERIGLYLPFQEITKGNLLTSITAVLNDSV</sequence>
<keyword evidence="2" id="KW-0328">Glycosyltransferase</keyword>
<evidence type="ECO:0000313" key="4">
    <source>
        <dbReference type="EMBL" id="GFG35082.1"/>
    </source>
</evidence>
<organism evidence="4 5">
    <name type="scientific">Coptotermes formosanus</name>
    <name type="common">Formosan subterranean termite</name>
    <dbReference type="NCBI Taxonomy" id="36987"/>
    <lineage>
        <taxon>Eukaryota</taxon>
        <taxon>Metazoa</taxon>
        <taxon>Ecdysozoa</taxon>
        <taxon>Arthropoda</taxon>
        <taxon>Hexapoda</taxon>
        <taxon>Insecta</taxon>
        <taxon>Pterygota</taxon>
        <taxon>Neoptera</taxon>
        <taxon>Polyneoptera</taxon>
        <taxon>Dictyoptera</taxon>
        <taxon>Blattodea</taxon>
        <taxon>Blattoidea</taxon>
        <taxon>Termitoidae</taxon>
        <taxon>Rhinotermitidae</taxon>
        <taxon>Coptotermes</taxon>
    </lineage>
</organism>
<dbReference type="Gene3D" id="3.40.50.2000">
    <property type="entry name" value="Glycogen Phosphorylase B"/>
    <property type="match status" value="1"/>
</dbReference>
<proteinExistence type="inferred from homology"/>
<dbReference type="InterPro" id="IPR002213">
    <property type="entry name" value="UDP_glucos_trans"/>
</dbReference>
<reference evidence="5" key="1">
    <citation type="submission" date="2020-01" db="EMBL/GenBank/DDBJ databases">
        <title>Draft genome sequence of the Termite Coptotermes fromosanus.</title>
        <authorList>
            <person name="Itakura S."/>
            <person name="Yosikawa Y."/>
            <person name="Umezawa K."/>
        </authorList>
    </citation>
    <scope>NUCLEOTIDE SEQUENCE [LARGE SCALE GENOMIC DNA]</scope>
</reference>
<keyword evidence="5" id="KW-1185">Reference proteome</keyword>
<evidence type="ECO:0000256" key="1">
    <source>
        <dbReference type="ARBA" id="ARBA00009995"/>
    </source>
</evidence>
<evidence type="ECO:0000256" key="3">
    <source>
        <dbReference type="ARBA" id="ARBA00022679"/>
    </source>
</evidence>
<gene>
    <name evidence="4" type="ORF">Cfor_04775</name>
</gene>
<dbReference type="InterPro" id="IPR050271">
    <property type="entry name" value="UDP-glycosyltransferase"/>
</dbReference>
<dbReference type="Proteomes" id="UP000502823">
    <property type="component" value="Unassembled WGS sequence"/>
</dbReference>
<feature type="non-terminal residue" evidence="4">
    <location>
        <position position="1"/>
    </location>
</feature>
<dbReference type="PANTHER" id="PTHR48043:SF159">
    <property type="entry name" value="EG:EG0003.4 PROTEIN-RELATED"/>
    <property type="match status" value="1"/>
</dbReference>
<dbReference type="AlphaFoldDB" id="A0A6L2PV87"/>
<dbReference type="OrthoDB" id="5835829at2759"/>
<dbReference type="PANTHER" id="PTHR48043">
    <property type="entry name" value="EG:EG0003.4 PROTEIN-RELATED"/>
    <property type="match status" value="1"/>
</dbReference>
<evidence type="ECO:0008006" key="6">
    <source>
        <dbReference type="Google" id="ProtNLM"/>
    </source>
</evidence>
<accession>A0A6L2PV87</accession>
<protein>
    <recommendedName>
        <fullName evidence="6">Glucuronosyltransferase</fullName>
    </recommendedName>
</protein>
<comment type="caution">
    <text evidence="4">The sequence shown here is derived from an EMBL/GenBank/DDBJ whole genome shotgun (WGS) entry which is preliminary data.</text>
</comment>
<dbReference type="EMBL" id="BLKM01000520">
    <property type="protein sequence ID" value="GFG35082.1"/>
    <property type="molecule type" value="Genomic_DNA"/>
</dbReference>